<dbReference type="SUPFAM" id="SSF50494">
    <property type="entry name" value="Trypsin-like serine proteases"/>
    <property type="match status" value="1"/>
</dbReference>
<reference evidence="6" key="1">
    <citation type="journal article" date="2020" name="mSystems">
        <title>Genome- and Community-Level Interaction Insights into Carbon Utilization and Element Cycling Functions of Hydrothermarchaeota in Hydrothermal Sediment.</title>
        <authorList>
            <person name="Zhou Z."/>
            <person name="Liu Y."/>
            <person name="Xu W."/>
            <person name="Pan J."/>
            <person name="Luo Z.H."/>
            <person name="Li M."/>
        </authorList>
    </citation>
    <scope>NUCLEOTIDE SEQUENCE [LARGE SCALE GENOMIC DNA]</scope>
    <source>
        <strain evidence="6">SpSt-1019</strain>
    </source>
</reference>
<dbReference type="InterPro" id="IPR009003">
    <property type="entry name" value="Peptidase_S1_PA"/>
</dbReference>
<feature type="transmembrane region" description="Helical" evidence="4">
    <location>
        <begin position="12"/>
        <end position="37"/>
    </location>
</feature>
<evidence type="ECO:0000256" key="4">
    <source>
        <dbReference type="SAM" id="Phobius"/>
    </source>
</evidence>
<dbReference type="InterPro" id="IPR001940">
    <property type="entry name" value="Peptidase_S1C"/>
</dbReference>
<dbReference type="PANTHER" id="PTHR22939">
    <property type="entry name" value="SERINE PROTEASE FAMILY S1C HTRA-RELATED"/>
    <property type="match status" value="1"/>
</dbReference>
<name>A0A7C5PR07_9BACT</name>
<dbReference type="EMBL" id="DRUY01000147">
    <property type="protein sequence ID" value="HHI65792.1"/>
    <property type="molecule type" value="Genomic_DNA"/>
</dbReference>
<comment type="caution">
    <text evidence="6">The sequence shown here is derived from an EMBL/GenBank/DDBJ whole genome shotgun (WGS) entry which is preliminary data.</text>
</comment>
<feature type="domain" description="PDZ" evidence="5">
    <location>
        <begin position="281"/>
        <end position="330"/>
    </location>
</feature>
<dbReference type="SMART" id="SM00228">
    <property type="entry name" value="PDZ"/>
    <property type="match status" value="1"/>
</dbReference>
<dbReference type="AlphaFoldDB" id="A0A7C5PR07"/>
<evidence type="ECO:0000259" key="5">
    <source>
        <dbReference type="PROSITE" id="PS50106"/>
    </source>
</evidence>
<comment type="similarity">
    <text evidence="1">Belongs to the peptidase S1C family.</text>
</comment>
<dbReference type="Pfam" id="PF13365">
    <property type="entry name" value="Trypsin_2"/>
    <property type="match status" value="1"/>
</dbReference>
<keyword evidence="4" id="KW-1133">Transmembrane helix</keyword>
<dbReference type="PRINTS" id="PR00834">
    <property type="entry name" value="PROTEASES2C"/>
</dbReference>
<protein>
    <submittedName>
        <fullName evidence="6">PDZ domain-containing protein</fullName>
    </submittedName>
</protein>
<evidence type="ECO:0000313" key="6">
    <source>
        <dbReference type="EMBL" id="HHI65792.1"/>
    </source>
</evidence>
<evidence type="ECO:0000256" key="1">
    <source>
        <dbReference type="ARBA" id="ARBA00010541"/>
    </source>
</evidence>
<dbReference type="Pfam" id="PF13180">
    <property type="entry name" value="PDZ_2"/>
    <property type="match status" value="1"/>
</dbReference>
<keyword evidence="4" id="KW-0812">Transmembrane</keyword>
<keyword evidence="2" id="KW-0645">Protease</keyword>
<proteinExistence type="inferred from homology"/>
<dbReference type="Gene3D" id="2.40.10.120">
    <property type="match status" value="1"/>
</dbReference>
<keyword evidence="4" id="KW-0472">Membrane</keyword>
<evidence type="ECO:0000256" key="2">
    <source>
        <dbReference type="ARBA" id="ARBA00022670"/>
    </source>
</evidence>
<dbReference type="GO" id="GO:0006508">
    <property type="term" value="P:proteolysis"/>
    <property type="evidence" value="ECO:0007669"/>
    <property type="project" value="UniProtKB-KW"/>
</dbReference>
<gene>
    <name evidence="6" type="ORF">ENL70_04515</name>
</gene>
<dbReference type="SUPFAM" id="SSF50156">
    <property type="entry name" value="PDZ domain-like"/>
    <property type="match status" value="1"/>
</dbReference>
<accession>A0A7C5PR07</accession>
<evidence type="ECO:0000256" key="3">
    <source>
        <dbReference type="ARBA" id="ARBA00022801"/>
    </source>
</evidence>
<dbReference type="GO" id="GO:0004252">
    <property type="term" value="F:serine-type endopeptidase activity"/>
    <property type="evidence" value="ECO:0007669"/>
    <property type="project" value="InterPro"/>
</dbReference>
<sequence>MYGQRGNKLKEILMKSIFFFVAACLGGILVLGAIWAFPAFRPPVKVTPSTAVAAMDISVDSPIVEAVKKVMPSVVQINTLMYVKNPISDFFGIPMKPIPEEGLGSGVIIRSDGLILTNNHVIANATKVKVTLSDGRKFDGEVIGADPVTDLAVVKVNATGLPAAELGSSSNLQLGEWAIAIGNPYGFSGTVTLGIVSALDRRVQTSAYSAGPFIQTDAAINPGNSGGPLVDINGKVIGINTAIIPYAQGIGFAIPIDTAKNILNQLITNHEVVHPYLGIDMLPVDQYQLSQMGIKQNAAVYVAKVLPGSPAEHAGILPGDIILKIDNKEVDIYTLPNIILSHNVGDVIKVTIFRSGKILTIPVTLEPRPANMKY</sequence>
<dbReference type="InterPro" id="IPR001478">
    <property type="entry name" value="PDZ"/>
</dbReference>
<dbReference type="InterPro" id="IPR036034">
    <property type="entry name" value="PDZ_sf"/>
</dbReference>
<organism evidence="6">
    <name type="scientific">Thermodesulfobium narugense</name>
    <dbReference type="NCBI Taxonomy" id="184064"/>
    <lineage>
        <taxon>Bacteria</taxon>
        <taxon>Pseudomonadati</taxon>
        <taxon>Thermodesulfobiota</taxon>
        <taxon>Thermodesulfobiia</taxon>
        <taxon>Thermodesulfobiales</taxon>
        <taxon>Thermodesulfobiaceae</taxon>
        <taxon>Thermodesulfobium</taxon>
    </lineage>
</organism>
<keyword evidence="3" id="KW-0378">Hydrolase</keyword>
<dbReference type="PANTHER" id="PTHR22939:SF129">
    <property type="entry name" value="SERINE PROTEASE HTRA2, MITOCHONDRIAL"/>
    <property type="match status" value="1"/>
</dbReference>
<dbReference type="Gene3D" id="2.30.42.10">
    <property type="match status" value="1"/>
</dbReference>
<dbReference type="PROSITE" id="PS50106">
    <property type="entry name" value="PDZ"/>
    <property type="match status" value="1"/>
</dbReference>